<dbReference type="Pfam" id="PF00075">
    <property type="entry name" value="RNase_H"/>
    <property type="match status" value="1"/>
</dbReference>
<dbReference type="Gene3D" id="3.40.970.10">
    <property type="entry name" value="Ribonuclease H1, N-terminal domain"/>
    <property type="match status" value="1"/>
</dbReference>
<evidence type="ECO:0000259" key="13">
    <source>
        <dbReference type="Pfam" id="PF01693"/>
    </source>
</evidence>
<dbReference type="GO" id="GO:0046872">
    <property type="term" value="F:metal ion binding"/>
    <property type="evidence" value="ECO:0007669"/>
    <property type="project" value="UniProtKB-KW"/>
</dbReference>
<sequence>MLHILHISVGKDINEINKRLSLAKAKNNFYAVLAGRKPGIYRTWAECQRQVIGFKGAKFKGFVTLEEAEAFMGSRNGSSSAGNGTGCGAGPAGNGMDGGAGDFPKGTVIFVDGSYMKGRYSWGFAAYEDGELVDTRNGAGTSKDAAKLHNVAGEMDAAREAVLWAEAQGLEDTGVTICHDYEGIAAWPLGHWQAKLPQTQEYAAFMQQRLGWVRFQKVAGHTGVEGNELADRLAKEALL</sequence>
<dbReference type="Proteomes" id="UP000433181">
    <property type="component" value="Unassembled WGS sequence"/>
</dbReference>
<organism evidence="14 15">
    <name type="scientific">Anaerovibrio slackiae</name>
    <dbReference type="NCBI Taxonomy" id="2652309"/>
    <lineage>
        <taxon>Bacteria</taxon>
        <taxon>Bacillati</taxon>
        <taxon>Bacillota</taxon>
        <taxon>Negativicutes</taxon>
        <taxon>Selenomonadales</taxon>
        <taxon>Selenomonadaceae</taxon>
        <taxon>Anaerovibrio</taxon>
    </lineage>
</organism>
<reference evidence="14 15" key="1">
    <citation type="submission" date="2019-08" db="EMBL/GenBank/DDBJ databases">
        <title>In-depth cultivation of the pig gut microbiome towards novel bacterial diversity and tailored functional studies.</title>
        <authorList>
            <person name="Wylensek D."/>
            <person name="Hitch T.C.A."/>
            <person name="Clavel T."/>
        </authorList>
    </citation>
    <scope>NUCLEOTIDE SEQUENCE [LARGE SCALE GENOMIC DNA]</scope>
    <source>
        <strain evidence="14 15">WCA-693-APC-5D-A</strain>
    </source>
</reference>
<comment type="cofactor">
    <cofactor evidence="2">
        <name>Mg(2+)</name>
        <dbReference type="ChEBI" id="CHEBI:18420"/>
    </cofactor>
</comment>
<evidence type="ECO:0000256" key="6">
    <source>
        <dbReference type="ARBA" id="ARBA00017721"/>
    </source>
</evidence>
<dbReference type="PANTHER" id="PTHR10642:SF26">
    <property type="entry name" value="RIBONUCLEASE H1"/>
    <property type="match status" value="1"/>
</dbReference>
<keyword evidence="7" id="KW-0540">Nuclease</keyword>
<comment type="caution">
    <text evidence="14">The sequence shown here is derived from an EMBL/GenBank/DDBJ whole genome shotgun (WGS) entry which is preliminary data.</text>
</comment>
<dbReference type="EMBL" id="VUNR01000002">
    <property type="protein sequence ID" value="MSU07614.1"/>
    <property type="molecule type" value="Genomic_DNA"/>
</dbReference>
<dbReference type="InterPro" id="IPR011320">
    <property type="entry name" value="RNase_H1_N"/>
</dbReference>
<keyword evidence="10" id="KW-0378">Hydrolase</keyword>
<dbReference type="Pfam" id="PF01693">
    <property type="entry name" value="Cauli_VI"/>
    <property type="match status" value="1"/>
</dbReference>
<keyword evidence="9" id="KW-0255">Endonuclease</keyword>
<evidence type="ECO:0000256" key="11">
    <source>
        <dbReference type="ARBA" id="ARBA00022842"/>
    </source>
</evidence>
<dbReference type="InterPro" id="IPR012337">
    <property type="entry name" value="RNaseH-like_sf"/>
</dbReference>
<comment type="similarity">
    <text evidence="4">Belongs to the RNase H family.</text>
</comment>
<comment type="catalytic activity">
    <reaction evidence="1">
        <text>Endonucleolytic cleavage to 5'-phosphomonoester.</text>
        <dbReference type="EC" id="3.1.26.4"/>
    </reaction>
</comment>
<dbReference type="AlphaFoldDB" id="A0A6I2UD88"/>
<accession>A0A6I2UD88</accession>
<evidence type="ECO:0000256" key="8">
    <source>
        <dbReference type="ARBA" id="ARBA00022723"/>
    </source>
</evidence>
<dbReference type="GO" id="GO:0004523">
    <property type="term" value="F:RNA-DNA hybrid ribonuclease activity"/>
    <property type="evidence" value="ECO:0007669"/>
    <property type="project" value="UniProtKB-EC"/>
</dbReference>
<evidence type="ECO:0000256" key="4">
    <source>
        <dbReference type="ARBA" id="ARBA00005300"/>
    </source>
</evidence>
<evidence type="ECO:0000259" key="12">
    <source>
        <dbReference type="Pfam" id="PF00075"/>
    </source>
</evidence>
<dbReference type="SUPFAM" id="SSF55658">
    <property type="entry name" value="L9 N-domain-like"/>
    <property type="match status" value="1"/>
</dbReference>
<evidence type="ECO:0000256" key="3">
    <source>
        <dbReference type="ARBA" id="ARBA00004065"/>
    </source>
</evidence>
<evidence type="ECO:0000256" key="10">
    <source>
        <dbReference type="ARBA" id="ARBA00022801"/>
    </source>
</evidence>
<gene>
    <name evidence="14" type="ORF">FYJ84_01190</name>
</gene>
<feature type="domain" description="Ribonuclease H1 N-terminal" evidence="13">
    <location>
        <begin position="29"/>
        <end position="71"/>
    </location>
</feature>
<dbReference type="InterPro" id="IPR002156">
    <property type="entry name" value="RNaseH_domain"/>
</dbReference>
<dbReference type="SUPFAM" id="SSF53098">
    <property type="entry name" value="Ribonuclease H-like"/>
    <property type="match status" value="1"/>
</dbReference>
<evidence type="ECO:0000313" key="14">
    <source>
        <dbReference type="EMBL" id="MSU07614.1"/>
    </source>
</evidence>
<evidence type="ECO:0000256" key="5">
    <source>
        <dbReference type="ARBA" id="ARBA00012180"/>
    </source>
</evidence>
<dbReference type="InterPro" id="IPR037056">
    <property type="entry name" value="RNase_H1_N_sf"/>
</dbReference>
<feature type="domain" description="RNase H type-1" evidence="12">
    <location>
        <begin position="105"/>
        <end position="237"/>
    </location>
</feature>
<evidence type="ECO:0000256" key="2">
    <source>
        <dbReference type="ARBA" id="ARBA00001946"/>
    </source>
</evidence>
<evidence type="ECO:0000256" key="1">
    <source>
        <dbReference type="ARBA" id="ARBA00000077"/>
    </source>
</evidence>
<dbReference type="InterPro" id="IPR036397">
    <property type="entry name" value="RNaseH_sf"/>
</dbReference>
<keyword evidence="15" id="KW-1185">Reference proteome</keyword>
<dbReference type="InterPro" id="IPR009027">
    <property type="entry name" value="Ribosomal_bL9/RNase_H1_N"/>
</dbReference>
<dbReference type="GO" id="GO:0043137">
    <property type="term" value="P:DNA replication, removal of RNA primer"/>
    <property type="evidence" value="ECO:0007669"/>
    <property type="project" value="TreeGrafter"/>
</dbReference>
<dbReference type="Gene3D" id="3.30.420.10">
    <property type="entry name" value="Ribonuclease H-like superfamily/Ribonuclease H"/>
    <property type="match status" value="1"/>
</dbReference>
<evidence type="ECO:0000256" key="7">
    <source>
        <dbReference type="ARBA" id="ARBA00022722"/>
    </source>
</evidence>
<name>A0A6I2UD88_9FIRM</name>
<evidence type="ECO:0000256" key="9">
    <source>
        <dbReference type="ARBA" id="ARBA00022759"/>
    </source>
</evidence>
<protein>
    <recommendedName>
        <fullName evidence="6">Ribonuclease H</fullName>
        <ecNumber evidence="5">3.1.26.4</ecNumber>
    </recommendedName>
</protein>
<dbReference type="GO" id="GO:0003676">
    <property type="term" value="F:nucleic acid binding"/>
    <property type="evidence" value="ECO:0007669"/>
    <property type="project" value="InterPro"/>
</dbReference>
<dbReference type="EC" id="3.1.26.4" evidence="5"/>
<evidence type="ECO:0000313" key="15">
    <source>
        <dbReference type="Proteomes" id="UP000433181"/>
    </source>
</evidence>
<dbReference type="PANTHER" id="PTHR10642">
    <property type="entry name" value="RIBONUCLEASE H1"/>
    <property type="match status" value="1"/>
</dbReference>
<keyword evidence="11" id="KW-0460">Magnesium</keyword>
<dbReference type="FunFam" id="3.40.970.10:FF:000002">
    <property type="entry name" value="Ribonuclease H"/>
    <property type="match status" value="1"/>
</dbReference>
<proteinExistence type="inferred from homology"/>
<dbReference type="InterPro" id="IPR050092">
    <property type="entry name" value="RNase_H"/>
</dbReference>
<keyword evidence="8" id="KW-0479">Metal-binding</keyword>
<dbReference type="CDD" id="cd09277">
    <property type="entry name" value="RNase_HI_bacteria_like"/>
    <property type="match status" value="1"/>
</dbReference>
<comment type="function">
    <text evidence="3">Endonuclease that specifically degrades the RNA of RNA-DNA hybrids.</text>
</comment>